<dbReference type="InterPro" id="IPR006674">
    <property type="entry name" value="HD_domain"/>
</dbReference>
<dbReference type="HOGENOM" id="CLU_056050_0_0_0"/>
<dbReference type="EMBL" id="CP002353">
    <property type="protein sequence ID" value="ADV63121.1"/>
    <property type="molecule type" value="Genomic_DNA"/>
</dbReference>
<feature type="region of interest" description="Disordered" evidence="1">
    <location>
        <begin position="301"/>
        <end position="323"/>
    </location>
</feature>
<protein>
    <submittedName>
        <fullName evidence="3">Metal dependent phosphohydrolase</fullName>
    </submittedName>
</protein>
<dbReference type="InParanoid" id="E8QYC6"/>
<dbReference type="Proteomes" id="UP000008631">
    <property type="component" value="Chromosome"/>
</dbReference>
<dbReference type="InterPro" id="IPR003607">
    <property type="entry name" value="HD/PDEase_dom"/>
</dbReference>
<accession>E8QYC6</accession>
<dbReference type="CDD" id="cd00077">
    <property type="entry name" value="HDc"/>
    <property type="match status" value="1"/>
</dbReference>
<dbReference type="PANTHER" id="PTHR11373:SF4">
    <property type="entry name" value="DEOXYNUCLEOSIDE TRIPHOSPHATE TRIPHOSPHOHYDROLASE SAMHD1"/>
    <property type="match status" value="1"/>
</dbReference>
<dbReference type="PANTHER" id="PTHR11373">
    <property type="entry name" value="DEOXYNUCLEOSIDE TRIPHOSPHATE TRIPHOSPHOHYDROLASE"/>
    <property type="match status" value="1"/>
</dbReference>
<dbReference type="SUPFAM" id="SSF109604">
    <property type="entry name" value="HD-domain/PDEase-like"/>
    <property type="match status" value="1"/>
</dbReference>
<dbReference type="Gene3D" id="1.10.3210.10">
    <property type="entry name" value="Hypothetical protein af1432"/>
    <property type="match status" value="1"/>
</dbReference>
<sequence>MLRYHDRVYGEVVLDDPGVLGIIATPTFQRLKGVRQAGPSVLAFPFKTVTRYEHSLGVHHLLTLLGASRRERIAGLLHDISHTAFSHAVDFLHHTEEQAHHESIKPRFLHRPDLAAAIRAAGFEPDDFVDDTIFPLLEQPLPKLCADRVDYFLRDSLACGVTRPEEAARDLMHLTVHDGLLAMTDPDVARDVAARFAIMNRNWWAGPIEAFIYNEFAEVLRRGLDLGAINDDDLHGEDDPALAKLRNSGDPEILRRLDRVAQPSPDEVAAYLPRITPKMRWLDPPVILDNQLVPLSCHPAGRPRLATTTAAPRSRPTVRTHNA</sequence>
<gene>
    <name evidence="3" type="ordered locus">Isop_2550</name>
</gene>
<evidence type="ECO:0000259" key="2">
    <source>
        <dbReference type="SMART" id="SM00471"/>
    </source>
</evidence>
<dbReference type="AlphaFoldDB" id="E8QYC6"/>
<dbReference type="GO" id="GO:0006203">
    <property type="term" value="P:dGTP catabolic process"/>
    <property type="evidence" value="ECO:0007669"/>
    <property type="project" value="TreeGrafter"/>
</dbReference>
<evidence type="ECO:0000256" key="1">
    <source>
        <dbReference type="SAM" id="MobiDB-lite"/>
    </source>
</evidence>
<feature type="domain" description="HD/PDEase" evidence="2">
    <location>
        <begin position="47"/>
        <end position="161"/>
    </location>
</feature>
<organism evidence="3 4">
    <name type="scientific">Isosphaera pallida (strain ATCC 43644 / DSM 9630 / IS1B)</name>
    <dbReference type="NCBI Taxonomy" id="575540"/>
    <lineage>
        <taxon>Bacteria</taxon>
        <taxon>Pseudomonadati</taxon>
        <taxon>Planctomycetota</taxon>
        <taxon>Planctomycetia</taxon>
        <taxon>Isosphaerales</taxon>
        <taxon>Isosphaeraceae</taxon>
        <taxon>Isosphaera</taxon>
    </lineage>
</organism>
<dbReference type="KEGG" id="ipa:Isop_2550"/>
<dbReference type="SMART" id="SM00471">
    <property type="entry name" value="HDc"/>
    <property type="match status" value="1"/>
</dbReference>
<keyword evidence="4" id="KW-1185">Reference proteome</keyword>
<feature type="compositionally biased region" description="Low complexity" evidence="1">
    <location>
        <begin position="301"/>
        <end position="315"/>
    </location>
</feature>
<dbReference type="InterPro" id="IPR050135">
    <property type="entry name" value="dGTPase-like"/>
</dbReference>
<dbReference type="STRING" id="575540.Isop_2550"/>
<name>E8QYC6_ISOPI</name>
<dbReference type="RefSeq" id="WP_013565409.1">
    <property type="nucleotide sequence ID" value="NC_014962.1"/>
</dbReference>
<reference key="1">
    <citation type="submission" date="2010-11" db="EMBL/GenBank/DDBJ databases">
        <title>The complete sequence of chromosome of Isophaera pallida ATCC 43644.</title>
        <authorList>
            <consortium name="US DOE Joint Genome Institute (JGI-PGF)"/>
            <person name="Lucas S."/>
            <person name="Copeland A."/>
            <person name="Lapidus A."/>
            <person name="Bruce D."/>
            <person name="Goodwin L."/>
            <person name="Pitluck S."/>
            <person name="Kyrpides N."/>
            <person name="Mavromatis K."/>
            <person name="Pagani I."/>
            <person name="Ivanova N."/>
            <person name="Saunders E."/>
            <person name="Brettin T."/>
            <person name="Detter J.C."/>
            <person name="Han C."/>
            <person name="Tapia R."/>
            <person name="Land M."/>
            <person name="Hauser L."/>
            <person name="Markowitz V."/>
            <person name="Cheng J.-F."/>
            <person name="Hugenholtz P."/>
            <person name="Woyke T."/>
            <person name="Wu D."/>
            <person name="Eisen J.A."/>
        </authorList>
    </citation>
    <scope>NUCLEOTIDE SEQUENCE</scope>
    <source>
        <strain>ATCC 43644</strain>
    </source>
</reference>
<reference evidence="3 4" key="2">
    <citation type="journal article" date="2011" name="Stand. Genomic Sci.">
        <title>Complete genome sequence of Isosphaera pallida type strain (IS1B).</title>
        <authorList>
            <consortium name="US DOE Joint Genome Institute (JGI-PGF)"/>
            <person name="Goker M."/>
            <person name="Cleland D."/>
            <person name="Saunders E."/>
            <person name="Lapidus A."/>
            <person name="Nolan M."/>
            <person name="Lucas S."/>
            <person name="Hammon N."/>
            <person name="Deshpande S."/>
            <person name="Cheng J.F."/>
            <person name="Tapia R."/>
            <person name="Han C."/>
            <person name="Goodwin L."/>
            <person name="Pitluck S."/>
            <person name="Liolios K."/>
            <person name="Pagani I."/>
            <person name="Ivanova N."/>
            <person name="Mavromatis K."/>
            <person name="Pati A."/>
            <person name="Chen A."/>
            <person name="Palaniappan K."/>
            <person name="Land M."/>
            <person name="Hauser L."/>
            <person name="Chang Y.J."/>
            <person name="Jeffries C.D."/>
            <person name="Detter J.C."/>
            <person name="Beck B."/>
            <person name="Woyke T."/>
            <person name="Bristow J."/>
            <person name="Eisen J.A."/>
            <person name="Markowitz V."/>
            <person name="Hugenholtz P."/>
            <person name="Kyrpides N.C."/>
            <person name="Klenk H.P."/>
        </authorList>
    </citation>
    <scope>NUCLEOTIDE SEQUENCE [LARGE SCALE GENOMIC DNA]</scope>
    <source>
        <strain evidence="4">ATCC 43644 / DSM 9630 / IS1B</strain>
    </source>
</reference>
<proteinExistence type="predicted"/>
<dbReference type="GO" id="GO:0008832">
    <property type="term" value="F:dGTPase activity"/>
    <property type="evidence" value="ECO:0007669"/>
    <property type="project" value="TreeGrafter"/>
</dbReference>
<dbReference type="eggNOG" id="COG1078">
    <property type="taxonomic scope" value="Bacteria"/>
</dbReference>
<evidence type="ECO:0000313" key="4">
    <source>
        <dbReference type="Proteomes" id="UP000008631"/>
    </source>
</evidence>
<dbReference type="Pfam" id="PF01966">
    <property type="entry name" value="HD"/>
    <property type="match status" value="1"/>
</dbReference>
<evidence type="ECO:0000313" key="3">
    <source>
        <dbReference type="EMBL" id="ADV63121.1"/>
    </source>
</evidence>